<keyword evidence="3" id="KW-1185">Reference proteome</keyword>
<proteinExistence type="predicted"/>
<dbReference type="EMBL" id="JAIWQS010000213">
    <property type="protein sequence ID" value="KAJ8747238.1"/>
    <property type="molecule type" value="Genomic_DNA"/>
</dbReference>
<gene>
    <name evidence="2" type="ORF">K2173_019609</name>
</gene>
<protein>
    <submittedName>
        <fullName evidence="2">Uncharacterized protein</fullName>
    </submittedName>
</protein>
<evidence type="ECO:0000313" key="2">
    <source>
        <dbReference type="EMBL" id="KAJ8747238.1"/>
    </source>
</evidence>
<feature type="transmembrane region" description="Helical" evidence="1">
    <location>
        <begin position="42"/>
        <end position="64"/>
    </location>
</feature>
<evidence type="ECO:0000256" key="1">
    <source>
        <dbReference type="SAM" id="Phobius"/>
    </source>
</evidence>
<keyword evidence="1" id="KW-1133">Transmembrane helix</keyword>
<keyword evidence="1" id="KW-0812">Transmembrane</keyword>
<dbReference type="AlphaFoldDB" id="A0AAV8S501"/>
<reference evidence="2 3" key="1">
    <citation type="submission" date="2021-09" db="EMBL/GenBank/DDBJ databases">
        <title>Genomic insights and catalytic innovation underlie evolution of tropane alkaloids biosynthesis.</title>
        <authorList>
            <person name="Wang Y.-J."/>
            <person name="Tian T."/>
            <person name="Huang J.-P."/>
            <person name="Huang S.-X."/>
        </authorList>
    </citation>
    <scope>NUCLEOTIDE SEQUENCE [LARGE SCALE GENOMIC DNA]</scope>
    <source>
        <strain evidence="2">KIB-2018</strain>
        <tissue evidence="2">Leaf</tissue>
    </source>
</reference>
<organism evidence="2 3">
    <name type="scientific">Erythroxylum novogranatense</name>
    <dbReference type="NCBI Taxonomy" id="1862640"/>
    <lineage>
        <taxon>Eukaryota</taxon>
        <taxon>Viridiplantae</taxon>
        <taxon>Streptophyta</taxon>
        <taxon>Embryophyta</taxon>
        <taxon>Tracheophyta</taxon>
        <taxon>Spermatophyta</taxon>
        <taxon>Magnoliopsida</taxon>
        <taxon>eudicotyledons</taxon>
        <taxon>Gunneridae</taxon>
        <taxon>Pentapetalae</taxon>
        <taxon>rosids</taxon>
        <taxon>fabids</taxon>
        <taxon>Malpighiales</taxon>
        <taxon>Erythroxylaceae</taxon>
        <taxon>Erythroxylum</taxon>
    </lineage>
</organism>
<evidence type="ECO:0000313" key="3">
    <source>
        <dbReference type="Proteomes" id="UP001159364"/>
    </source>
</evidence>
<name>A0AAV8S501_9ROSI</name>
<keyword evidence="1" id="KW-0472">Membrane</keyword>
<accession>A0AAV8S501</accession>
<sequence>MFLFLFSYFLSRSFPCYCTNSTPFEFHTISEQLGLFLLRLLKLSISTLTFIDFTYLLLLFQYLARRESRLISESTGSMIISRR</sequence>
<dbReference type="Proteomes" id="UP001159364">
    <property type="component" value="Unassembled WGS sequence"/>
</dbReference>
<comment type="caution">
    <text evidence="2">The sequence shown here is derived from an EMBL/GenBank/DDBJ whole genome shotgun (WGS) entry which is preliminary data.</text>
</comment>